<dbReference type="EMBL" id="PP750958">
    <property type="protein sequence ID" value="XCH42795.1"/>
    <property type="molecule type" value="Genomic_DNA"/>
</dbReference>
<name>A0AAU8GPT2_9CAUD</name>
<accession>A0AAU8GPT2</accession>
<reference evidence="1" key="1">
    <citation type="submission" date="2024-04" db="EMBL/GenBank/DDBJ databases">
        <authorList>
            <person name="Adelman N."/>
            <person name="Griciute V."/>
            <person name="Hart J."/>
            <person name="Matonsi M."/>
            <person name="Molloy S.D."/>
            <person name="Viland M.D."/>
            <person name="Lewis C.M."/>
            <person name="Garlena R.A."/>
            <person name="Russell D.A."/>
            <person name="Jacobs-Sera D."/>
            <person name="Hatfull G.F."/>
        </authorList>
    </citation>
    <scope>NUCLEOTIDE SEQUENCE</scope>
</reference>
<protein>
    <submittedName>
        <fullName evidence="1">Uncharacterized protein</fullName>
    </submittedName>
</protein>
<organism evidence="1">
    <name type="scientific">Mycobacterium phage Farewell</name>
    <dbReference type="NCBI Taxonomy" id="3158893"/>
    <lineage>
        <taxon>Viruses</taxon>
        <taxon>Duplodnaviria</taxon>
        <taxon>Heunggongvirae</taxon>
        <taxon>Uroviricota</taxon>
        <taxon>Caudoviricetes</taxon>
    </lineage>
</organism>
<evidence type="ECO:0000313" key="1">
    <source>
        <dbReference type="EMBL" id="XCH42795.1"/>
    </source>
</evidence>
<proteinExistence type="predicted"/>
<gene>
    <name evidence="1" type="primary">84</name>
    <name evidence="1" type="ORF">PBI_FAREWELL_84</name>
</gene>
<sequence length="68" mass="7576">MRVGNYVRLAQNGAVYEIVEVALAQGDPPRYRIAAGAKHPKAAKPAPDALRWYQEHELIPVVRTKAPR</sequence>